<evidence type="ECO:0000256" key="5">
    <source>
        <dbReference type="ARBA" id="ARBA00023242"/>
    </source>
</evidence>
<dbReference type="GO" id="GO:0003677">
    <property type="term" value="F:DNA binding"/>
    <property type="evidence" value="ECO:0007669"/>
    <property type="project" value="UniProtKB-KW"/>
</dbReference>
<reference evidence="8" key="3">
    <citation type="submission" date="2023-05" db="EMBL/GenBank/DDBJ databases">
        <authorList>
            <person name="Smith C.H."/>
        </authorList>
    </citation>
    <scope>NUCLEOTIDE SEQUENCE</scope>
    <source>
        <strain evidence="8">CHS0354</strain>
        <tissue evidence="8">Mantle</tissue>
    </source>
</reference>
<evidence type="ECO:0000256" key="4">
    <source>
        <dbReference type="ARBA" id="ARBA00023163"/>
    </source>
</evidence>
<evidence type="ECO:0000256" key="6">
    <source>
        <dbReference type="SAM" id="MobiDB-lite"/>
    </source>
</evidence>
<keyword evidence="5" id="KW-0539">Nucleus</keyword>
<dbReference type="InterPro" id="IPR047229">
    <property type="entry name" value="NFIL3-like"/>
</dbReference>
<dbReference type="GO" id="GO:0003700">
    <property type="term" value="F:DNA-binding transcription factor activity"/>
    <property type="evidence" value="ECO:0007669"/>
    <property type="project" value="InterPro"/>
</dbReference>
<dbReference type="SUPFAM" id="SSF57959">
    <property type="entry name" value="Leucine zipper domain"/>
    <property type="match status" value="1"/>
</dbReference>
<name>A0AAE0TEY2_9BIVA</name>
<reference evidence="8" key="2">
    <citation type="journal article" date="2021" name="Genome Biol. Evol.">
        <title>Developing a high-quality reference genome for a parasitic bivalve with doubly uniparental inheritance (Bivalvia: Unionida).</title>
        <authorList>
            <person name="Smith C.H."/>
        </authorList>
    </citation>
    <scope>NUCLEOTIDE SEQUENCE</scope>
    <source>
        <strain evidence="8">CHS0354</strain>
        <tissue evidence="8">Mantle</tissue>
    </source>
</reference>
<dbReference type="PROSITE" id="PS50217">
    <property type="entry name" value="BZIP"/>
    <property type="match status" value="1"/>
</dbReference>
<keyword evidence="9" id="KW-1185">Reference proteome</keyword>
<evidence type="ECO:0000259" key="7">
    <source>
        <dbReference type="PROSITE" id="PS50217"/>
    </source>
</evidence>
<proteinExistence type="inferred from homology"/>
<evidence type="ECO:0000256" key="3">
    <source>
        <dbReference type="ARBA" id="ARBA00023125"/>
    </source>
</evidence>
<keyword evidence="3" id="KW-0238">DNA-binding</keyword>
<dbReference type="CDD" id="cd14695">
    <property type="entry name" value="bZIP_HLF"/>
    <property type="match status" value="1"/>
</dbReference>
<dbReference type="Proteomes" id="UP001195483">
    <property type="component" value="Unassembled WGS sequence"/>
</dbReference>
<evidence type="ECO:0000313" key="8">
    <source>
        <dbReference type="EMBL" id="KAK3609084.1"/>
    </source>
</evidence>
<keyword evidence="2" id="KW-0805">Transcription regulation</keyword>
<dbReference type="InterPro" id="IPR046347">
    <property type="entry name" value="bZIP_sf"/>
</dbReference>
<evidence type="ECO:0000313" key="9">
    <source>
        <dbReference type="Proteomes" id="UP001195483"/>
    </source>
</evidence>
<accession>A0AAE0TEY2</accession>
<evidence type="ECO:0000256" key="1">
    <source>
        <dbReference type="ARBA" id="ARBA00006079"/>
    </source>
</evidence>
<reference evidence="8" key="1">
    <citation type="journal article" date="2021" name="Genome Biol. Evol.">
        <title>A High-Quality Reference Genome for a Parasitic Bivalve with Doubly Uniparental Inheritance (Bivalvia: Unionida).</title>
        <authorList>
            <person name="Smith C.H."/>
        </authorList>
    </citation>
    <scope>NUCLEOTIDE SEQUENCE</scope>
    <source>
        <strain evidence="8">CHS0354</strain>
    </source>
</reference>
<feature type="region of interest" description="Disordered" evidence="6">
    <location>
        <begin position="242"/>
        <end position="303"/>
    </location>
</feature>
<dbReference type="EMBL" id="JAEAOA010000721">
    <property type="protein sequence ID" value="KAK3609084.1"/>
    <property type="molecule type" value="Genomic_DNA"/>
</dbReference>
<dbReference type="GO" id="GO:0005634">
    <property type="term" value="C:nucleus"/>
    <property type="evidence" value="ECO:0007669"/>
    <property type="project" value="TreeGrafter"/>
</dbReference>
<dbReference type="PANTHER" id="PTHR15284:SF0">
    <property type="entry name" value="GH23983P"/>
    <property type="match status" value="1"/>
</dbReference>
<dbReference type="Pfam" id="PF07716">
    <property type="entry name" value="bZIP_2"/>
    <property type="match status" value="1"/>
</dbReference>
<comment type="caution">
    <text evidence="8">The sequence shown here is derived from an EMBL/GenBank/DDBJ whole genome shotgun (WGS) entry which is preliminary data.</text>
</comment>
<dbReference type="InterPro" id="IPR004827">
    <property type="entry name" value="bZIP"/>
</dbReference>
<evidence type="ECO:0000256" key="2">
    <source>
        <dbReference type="ARBA" id="ARBA00023015"/>
    </source>
</evidence>
<dbReference type="SMART" id="SM00338">
    <property type="entry name" value="BRLZ"/>
    <property type="match status" value="1"/>
</dbReference>
<dbReference type="GO" id="GO:0007623">
    <property type="term" value="P:circadian rhythm"/>
    <property type="evidence" value="ECO:0007669"/>
    <property type="project" value="TreeGrafter"/>
</dbReference>
<protein>
    <recommendedName>
        <fullName evidence="7">BZIP domain-containing protein</fullName>
    </recommendedName>
</protein>
<feature type="domain" description="BZIP" evidence="7">
    <location>
        <begin position="62"/>
        <end position="112"/>
    </location>
</feature>
<dbReference type="AlphaFoldDB" id="A0AAE0TEY2"/>
<dbReference type="FunFam" id="1.20.5.170:FF:000025">
    <property type="entry name" value="nuclear factor interleukin-3-regulated protein-like"/>
    <property type="match status" value="1"/>
</dbReference>
<dbReference type="PANTHER" id="PTHR15284">
    <property type="entry name" value="NUCLEAR FACTOR INTERLEUKIN-3-REGULATED PROTEIN"/>
    <property type="match status" value="1"/>
</dbReference>
<organism evidence="8 9">
    <name type="scientific">Potamilus streckersoni</name>
    <dbReference type="NCBI Taxonomy" id="2493646"/>
    <lineage>
        <taxon>Eukaryota</taxon>
        <taxon>Metazoa</taxon>
        <taxon>Spiralia</taxon>
        <taxon>Lophotrochozoa</taxon>
        <taxon>Mollusca</taxon>
        <taxon>Bivalvia</taxon>
        <taxon>Autobranchia</taxon>
        <taxon>Heteroconchia</taxon>
        <taxon>Palaeoheterodonta</taxon>
        <taxon>Unionida</taxon>
        <taxon>Unionoidea</taxon>
        <taxon>Unionidae</taxon>
        <taxon>Ambleminae</taxon>
        <taxon>Lampsilini</taxon>
        <taxon>Potamilus</taxon>
    </lineage>
</organism>
<sequence>MQNINFPVSLSYQIKKDSMYQTFVPNPESSFPIGVDTFCLRTNANAINQRRAKRHIPDNQKDELYWERRKRNNIAAKKSRENKRKLDEMKLDKFAVLEEENALLRKEICVLRARYRIPNELSIHTDEEREKCLMINRVSMQDKSKAVDDVKNKEEIVDNSPERCRVDSKNGYTIFERSRNGKAELDAGQGVSVYTPFGGVMSAIPSHEHSLQQYPSPPPGYFDAMPNAISSSRQLPVSYQYRPVKPESPCGTESSNSDWTYQEPFDLSINGSKKYEPNGRSVSQSSELNKHYISPDLLSDQNRQLKNENDEIRKKLKQLSEQVSRIQQLIYTKQEYSK</sequence>
<gene>
    <name evidence="8" type="ORF">CHS0354_011843</name>
</gene>
<keyword evidence="4" id="KW-0804">Transcription</keyword>
<feature type="compositionally biased region" description="Polar residues" evidence="6">
    <location>
        <begin position="251"/>
        <end position="260"/>
    </location>
</feature>
<comment type="similarity">
    <text evidence="1">Belongs to the bZIP family. NFIL3 subfamily.</text>
</comment>
<dbReference type="Gene3D" id="1.20.5.170">
    <property type="match status" value="1"/>
</dbReference>